<proteinExistence type="predicted"/>
<evidence type="ECO:0000256" key="1">
    <source>
        <dbReference type="SAM" id="Coils"/>
    </source>
</evidence>
<sequence length="403" mass="43779">MRDKKPVSVLPSSVKEFVPSCRTLPCGHHAAVAPRRASCIGPAHEDYVCQQDGCAEPPRATDVDGYACGIGVSGICVPNGRDGFGNSRLVPPLCGLGLGQRPLGLFEGLLAAVDIVVGEHQVDEAVKEAGLVRCCFVLGCCRPLALQFRNLVHLTLVLQPHARVGAIELGELCFNLGARLTGASDARQQLVCLGAAVVAAARRAPCPPALHDGVCVWSWSWLYMHEKPRPTFPLHTTCTNAAMSGSQTDPKPDPDPDKTRNQWDKMEALVLQLRQITKLQGQEIDEMQAALNDVTNAKNNYKAKAAELLQREQQLDQQVAESDEAYDELYREWDASTKAHYYEVACLRQVVVEQSEVINQLTIMIHPQATPASSSQPSTTTHPLSPTKCPGNRRQSRLPAATG</sequence>
<protein>
    <submittedName>
        <fullName evidence="3">Uncharacterized protein</fullName>
    </submittedName>
</protein>
<keyword evidence="1" id="KW-0175">Coiled coil</keyword>
<comment type="caution">
    <text evidence="3">The sequence shown here is derived from an EMBL/GenBank/DDBJ whole genome shotgun (WGS) entry which is preliminary data.</text>
</comment>
<gene>
    <name evidence="3" type="ORF">IWX90DRAFT_496055</name>
</gene>
<evidence type="ECO:0000313" key="4">
    <source>
        <dbReference type="Proteomes" id="UP001456524"/>
    </source>
</evidence>
<feature type="region of interest" description="Disordered" evidence="2">
    <location>
        <begin position="241"/>
        <end position="260"/>
    </location>
</feature>
<evidence type="ECO:0000256" key="2">
    <source>
        <dbReference type="SAM" id="MobiDB-lite"/>
    </source>
</evidence>
<feature type="compositionally biased region" description="Basic and acidic residues" evidence="2">
    <location>
        <begin position="250"/>
        <end position="260"/>
    </location>
</feature>
<feature type="region of interest" description="Disordered" evidence="2">
    <location>
        <begin position="369"/>
        <end position="403"/>
    </location>
</feature>
<reference evidence="3 4" key="1">
    <citation type="journal article" date="2022" name="G3 (Bethesda)">
        <title>Enemy or ally: a genomic approach to elucidate the lifestyle of Phyllosticta citrichinaensis.</title>
        <authorList>
            <person name="Buijs V.A."/>
            <person name="Groenewald J.Z."/>
            <person name="Haridas S."/>
            <person name="LaButti K.M."/>
            <person name="Lipzen A."/>
            <person name="Martin F.M."/>
            <person name="Barry K."/>
            <person name="Grigoriev I.V."/>
            <person name="Crous P.W."/>
            <person name="Seidl M.F."/>
        </authorList>
    </citation>
    <scope>NUCLEOTIDE SEQUENCE [LARGE SCALE GENOMIC DNA]</scope>
    <source>
        <strain evidence="3 4">CBS 129764</strain>
    </source>
</reference>
<feature type="compositionally biased region" description="Low complexity" evidence="2">
    <location>
        <begin position="369"/>
        <end position="387"/>
    </location>
</feature>
<dbReference type="EMBL" id="JBBWUH010000015">
    <property type="protein sequence ID" value="KAK8152111.1"/>
    <property type="molecule type" value="Genomic_DNA"/>
</dbReference>
<name>A0ABR1XFI7_9PEZI</name>
<organism evidence="3 4">
    <name type="scientific">Phyllosticta citrichinensis</name>
    <dbReference type="NCBI Taxonomy" id="1130410"/>
    <lineage>
        <taxon>Eukaryota</taxon>
        <taxon>Fungi</taxon>
        <taxon>Dikarya</taxon>
        <taxon>Ascomycota</taxon>
        <taxon>Pezizomycotina</taxon>
        <taxon>Dothideomycetes</taxon>
        <taxon>Dothideomycetes incertae sedis</taxon>
        <taxon>Botryosphaeriales</taxon>
        <taxon>Phyllostictaceae</taxon>
        <taxon>Phyllosticta</taxon>
    </lineage>
</organism>
<dbReference type="Proteomes" id="UP001456524">
    <property type="component" value="Unassembled WGS sequence"/>
</dbReference>
<evidence type="ECO:0000313" key="3">
    <source>
        <dbReference type="EMBL" id="KAK8152111.1"/>
    </source>
</evidence>
<keyword evidence="4" id="KW-1185">Reference proteome</keyword>
<accession>A0ABR1XFI7</accession>
<feature type="coiled-coil region" evidence="1">
    <location>
        <begin position="284"/>
        <end position="332"/>
    </location>
</feature>